<dbReference type="Pfam" id="PF13354">
    <property type="entry name" value="Beta-lactamase2"/>
    <property type="match status" value="1"/>
</dbReference>
<keyword evidence="6" id="KW-0732">Signal</keyword>
<comment type="caution">
    <text evidence="8">The sequence shown here is derived from an EMBL/GenBank/DDBJ whole genome shotgun (WGS) entry which is preliminary data.</text>
</comment>
<evidence type="ECO:0000259" key="7">
    <source>
        <dbReference type="Pfam" id="PF13354"/>
    </source>
</evidence>
<dbReference type="Proteomes" id="UP000256709">
    <property type="component" value="Unassembled WGS sequence"/>
</dbReference>
<dbReference type="InterPro" id="IPR012338">
    <property type="entry name" value="Beta-lactam/transpept-like"/>
</dbReference>
<reference evidence="8 9" key="1">
    <citation type="submission" date="2017-04" db="EMBL/GenBank/DDBJ databases">
        <title>Comparative genome analysis of Subtercola boreus.</title>
        <authorList>
            <person name="Cho Y.-J."/>
            <person name="Cho A."/>
            <person name="Kim O.-S."/>
            <person name="Lee J.-I."/>
        </authorList>
    </citation>
    <scope>NUCLEOTIDE SEQUENCE [LARGE SCALE GENOMIC DNA]</scope>
    <source>
        <strain evidence="8 9">P27444</strain>
    </source>
</reference>
<dbReference type="GO" id="GO:0046677">
    <property type="term" value="P:response to antibiotic"/>
    <property type="evidence" value="ECO:0007669"/>
    <property type="project" value="UniProtKB-UniRule"/>
</dbReference>
<keyword evidence="4 5" id="KW-0046">Antibiotic resistance</keyword>
<feature type="domain" description="Beta-lactamase class A catalytic" evidence="7">
    <location>
        <begin position="62"/>
        <end position="278"/>
    </location>
</feature>
<dbReference type="PROSITE" id="PS00146">
    <property type="entry name" value="BETA_LACTAMASE_A"/>
    <property type="match status" value="1"/>
</dbReference>
<feature type="chain" id="PRO_5038532108" description="Beta-lactamase" evidence="6">
    <location>
        <begin position="29"/>
        <end position="308"/>
    </location>
</feature>
<dbReference type="InterPro" id="IPR023650">
    <property type="entry name" value="Beta-lactam_class-A_AS"/>
</dbReference>
<dbReference type="PROSITE" id="PS51257">
    <property type="entry name" value="PROKAR_LIPOPROTEIN"/>
    <property type="match status" value="1"/>
</dbReference>
<dbReference type="GO" id="GO:0008800">
    <property type="term" value="F:beta-lactamase activity"/>
    <property type="evidence" value="ECO:0007669"/>
    <property type="project" value="UniProtKB-UniRule"/>
</dbReference>
<keyword evidence="3 5" id="KW-0378">Hydrolase</keyword>
<dbReference type="PRINTS" id="PR00118">
    <property type="entry name" value="BLACTAMASEA"/>
</dbReference>
<dbReference type="InterPro" id="IPR045155">
    <property type="entry name" value="Beta-lactam_cat"/>
</dbReference>
<evidence type="ECO:0000256" key="1">
    <source>
        <dbReference type="ARBA" id="ARBA00009009"/>
    </source>
</evidence>
<proteinExistence type="inferred from homology"/>
<dbReference type="PANTHER" id="PTHR35333">
    <property type="entry name" value="BETA-LACTAMASE"/>
    <property type="match status" value="1"/>
</dbReference>
<protein>
    <recommendedName>
        <fullName evidence="2 5">Beta-lactamase</fullName>
        <ecNumber evidence="2 5">3.5.2.6</ecNumber>
    </recommendedName>
</protein>
<dbReference type="OrthoDB" id="9784149at2"/>
<dbReference type="EMBL" id="NBXA01000031">
    <property type="protein sequence ID" value="RFA07107.1"/>
    <property type="molecule type" value="Genomic_DNA"/>
</dbReference>
<dbReference type="EC" id="3.5.2.6" evidence="2 5"/>
<evidence type="ECO:0000313" key="9">
    <source>
        <dbReference type="Proteomes" id="UP000256709"/>
    </source>
</evidence>
<evidence type="ECO:0000256" key="2">
    <source>
        <dbReference type="ARBA" id="ARBA00012865"/>
    </source>
</evidence>
<organism evidence="8 9">
    <name type="scientific">Subtercola boreus</name>
    <dbReference type="NCBI Taxonomy" id="120213"/>
    <lineage>
        <taxon>Bacteria</taxon>
        <taxon>Bacillati</taxon>
        <taxon>Actinomycetota</taxon>
        <taxon>Actinomycetes</taxon>
        <taxon>Micrococcales</taxon>
        <taxon>Microbacteriaceae</taxon>
        <taxon>Subtercola</taxon>
    </lineage>
</organism>
<sequence>MKSRISARGSWMLAVVIGVSATGCSTIAPPSQTAAGATTSPSVSADPAPFEKLERQYDARVGVSAIDTATGRQVNYRAEERFGYASTLKVFVAAEFLHDVSASDRDGRVKWSESDVQAAGYSPVTSENIETGLTLSQLAEAAVRKSDNTAVNLLIAQLGGPQAIDAGLTELGDSQSEVVNDEPLLNRIEPGSTDDTTTPATFRANLTSLIEGSYLEPADLAILTGWMSGNTTGSALIRAGAPSGWTVADKSGGAGGIRNDIAVVTPPGRDPIILSIFTNTLDPAAAYDDRLVAEASAAVFDELGDPRG</sequence>
<dbReference type="AlphaFoldDB" id="A0A3E0VE13"/>
<accession>A0A3E0VE13</accession>
<name>A0A3E0VE13_9MICO</name>
<evidence type="ECO:0000256" key="3">
    <source>
        <dbReference type="ARBA" id="ARBA00022801"/>
    </source>
</evidence>
<evidence type="ECO:0000256" key="4">
    <source>
        <dbReference type="ARBA" id="ARBA00023251"/>
    </source>
</evidence>
<dbReference type="PANTHER" id="PTHR35333:SF3">
    <property type="entry name" value="BETA-LACTAMASE-TYPE TRANSPEPTIDASE FOLD CONTAINING PROTEIN"/>
    <property type="match status" value="1"/>
</dbReference>
<evidence type="ECO:0000256" key="5">
    <source>
        <dbReference type="RuleBase" id="RU361140"/>
    </source>
</evidence>
<dbReference type="Gene3D" id="3.40.710.10">
    <property type="entry name" value="DD-peptidase/beta-lactamase superfamily"/>
    <property type="match status" value="1"/>
</dbReference>
<comment type="catalytic activity">
    <reaction evidence="5">
        <text>a beta-lactam + H2O = a substituted beta-amino acid</text>
        <dbReference type="Rhea" id="RHEA:20401"/>
        <dbReference type="ChEBI" id="CHEBI:15377"/>
        <dbReference type="ChEBI" id="CHEBI:35627"/>
        <dbReference type="ChEBI" id="CHEBI:140347"/>
        <dbReference type="EC" id="3.5.2.6"/>
    </reaction>
</comment>
<dbReference type="GO" id="GO:0030655">
    <property type="term" value="P:beta-lactam antibiotic catabolic process"/>
    <property type="evidence" value="ECO:0007669"/>
    <property type="project" value="InterPro"/>
</dbReference>
<gene>
    <name evidence="8" type="ORF">B7R21_16740</name>
</gene>
<evidence type="ECO:0000256" key="6">
    <source>
        <dbReference type="SAM" id="SignalP"/>
    </source>
</evidence>
<dbReference type="SUPFAM" id="SSF56601">
    <property type="entry name" value="beta-lactamase/transpeptidase-like"/>
    <property type="match status" value="1"/>
</dbReference>
<comment type="similarity">
    <text evidence="1 5">Belongs to the class-A beta-lactamase family.</text>
</comment>
<evidence type="ECO:0000313" key="8">
    <source>
        <dbReference type="EMBL" id="RFA07107.1"/>
    </source>
</evidence>
<feature type="signal peptide" evidence="6">
    <location>
        <begin position="1"/>
        <end position="28"/>
    </location>
</feature>
<dbReference type="NCBIfam" id="NF033103">
    <property type="entry name" value="bla_class_A"/>
    <property type="match status" value="1"/>
</dbReference>
<dbReference type="InterPro" id="IPR000871">
    <property type="entry name" value="Beta-lactam_class-A"/>
</dbReference>